<evidence type="ECO:0000313" key="2">
    <source>
        <dbReference type="EMBL" id="RXK12642.1"/>
    </source>
</evidence>
<dbReference type="InterPro" id="IPR035965">
    <property type="entry name" value="PAS-like_dom_sf"/>
</dbReference>
<dbReference type="Pfam" id="PF08447">
    <property type="entry name" value="PAS_3"/>
    <property type="match status" value="1"/>
</dbReference>
<dbReference type="InterPro" id="IPR000014">
    <property type="entry name" value="PAS"/>
</dbReference>
<sequence length="135" mass="15655">MGAGQEIVLDEYAFLVSETDEKGIIRFANDDFCKIAEYSLEELVGNPHNMVRHKEMPRKAFKSLWETVQRGETWTGYVKNATKTGGYYWVFATVYPFESCDGSKGYLSCRRKPSNEEISSAEKLYSKWLEEERRV</sequence>
<dbReference type="OrthoDB" id="9806477at2"/>
<dbReference type="Gene3D" id="3.30.450.20">
    <property type="entry name" value="PAS domain"/>
    <property type="match status" value="1"/>
</dbReference>
<evidence type="ECO:0000313" key="3">
    <source>
        <dbReference type="Proteomes" id="UP000289718"/>
    </source>
</evidence>
<gene>
    <name evidence="2" type="ORF">CP965_08670</name>
</gene>
<dbReference type="Proteomes" id="UP000289718">
    <property type="component" value="Unassembled WGS sequence"/>
</dbReference>
<keyword evidence="3" id="KW-1185">Reference proteome</keyword>
<dbReference type="SUPFAM" id="SSF55785">
    <property type="entry name" value="PYP-like sensor domain (PAS domain)"/>
    <property type="match status" value="1"/>
</dbReference>
<proteinExistence type="predicted"/>
<evidence type="ECO:0000259" key="1">
    <source>
        <dbReference type="Pfam" id="PF08447"/>
    </source>
</evidence>
<accession>A0A4Q1AUV9</accession>
<feature type="domain" description="PAS fold-3" evidence="1">
    <location>
        <begin position="27"/>
        <end position="103"/>
    </location>
</feature>
<protein>
    <submittedName>
        <fullName evidence="2">PAS sensor domain-containing protein</fullName>
    </submittedName>
</protein>
<dbReference type="CDD" id="cd00130">
    <property type="entry name" value="PAS"/>
    <property type="match status" value="1"/>
</dbReference>
<dbReference type="InterPro" id="IPR013655">
    <property type="entry name" value="PAS_fold_3"/>
</dbReference>
<dbReference type="EMBL" id="NXIE01000003">
    <property type="protein sequence ID" value="RXK12642.1"/>
    <property type="molecule type" value="Genomic_DNA"/>
</dbReference>
<dbReference type="AlphaFoldDB" id="A0A4Q1AUV9"/>
<dbReference type="RefSeq" id="WP_129061700.1">
    <property type="nucleotide sequence ID" value="NZ_NXIE01000003.1"/>
</dbReference>
<name>A0A4Q1AUV9_9BACT</name>
<comment type="caution">
    <text evidence="2">The sequence shown here is derived from an EMBL/GenBank/DDBJ whole genome shotgun (WGS) entry which is preliminary data.</text>
</comment>
<dbReference type="NCBIfam" id="TIGR00229">
    <property type="entry name" value="sensory_box"/>
    <property type="match status" value="1"/>
</dbReference>
<reference evidence="2 3" key="1">
    <citation type="submission" date="2017-09" db="EMBL/GenBank/DDBJ databases">
        <title>Genomics of the genus Arcobacter.</title>
        <authorList>
            <person name="Perez-Cataluna A."/>
            <person name="Figueras M.J."/>
            <person name="Salas-Masso N."/>
        </authorList>
    </citation>
    <scope>NUCLEOTIDE SEQUENCE [LARGE SCALE GENOMIC DNA]</scope>
    <source>
        <strain evidence="2 3">F156-34</strain>
    </source>
</reference>
<organism evidence="2 3">
    <name type="scientific">Halarcobacter mediterraneus</name>
    <dbReference type="NCBI Taxonomy" id="2023153"/>
    <lineage>
        <taxon>Bacteria</taxon>
        <taxon>Pseudomonadati</taxon>
        <taxon>Campylobacterota</taxon>
        <taxon>Epsilonproteobacteria</taxon>
        <taxon>Campylobacterales</taxon>
        <taxon>Arcobacteraceae</taxon>
        <taxon>Halarcobacter</taxon>
    </lineage>
</organism>